<dbReference type="InterPro" id="IPR027417">
    <property type="entry name" value="P-loop_NTPase"/>
</dbReference>
<dbReference type="GO" id="GO:0005524">
    <property type="term" value="F:ATP binding"/>
    <property type="evidence" value="ECO:0007669"/>
    <property type="project" value="InterPro"/>
</dbReference>
<protein>
    <recommendedName>
        <fullName evidence="6">DNA replication and repair protein RecF</fullName>
    </recommendedName>
</protein>
<feature type="domain" description="Endonuclease GajA/Old nuclease/RecF-like AAA" evidence="1">
    <location>
        <begin position="1"/>
        <end position="51"/>
    </location>
</feature>
<dbReference type="PANTHER" id="PTHR43581:SF2">
    <property type="entry name" value="EXCINUCLEASE ATPASE SUBUNIT"/>
    <property type="match status" value="1"/>
</dbReference>
<dbReference type="InterPro" id="IPR041685">
    <property type="entry name" value="AAA_GajA/Old/RecF-like"/>
</dbReference>
<evidence type="ECO:0000313" key="5">
    <source>
        <dbReference type="Proteomes" id="UP000269271"/>
    </source>
</evidence>
<dbReference type="SUPFAM" id="SSF52540">
    <property type="entry name" value="P-loop containing nucleoside triphosphate hydrolases"/>
    <property type="match status" value="1"/>
</dbReference>
<sequence>MKIRKITIKNFRGIKELDWSLPTADIFCLIGKGDSSKSSILEAIRYAFYPQWNLTLSDSDFYQCKVENSIVIEVSIGELVEEFCSLKKYGHCLRGWDSKTLKLHDEPDDNLEQILTIRLTVEKDLEPKWLVVCDRNPEGVPFKQADRNKVSVGLIGAYSERQLSWATGTALAKLTEAQSLNELLAKASRTARSSLDTDRPVTLKNFDAAALKSQEIAKLLGVPVQDAYKAHLDLNSINLKVGGLALHDGDIPLRQLGLGSRRMLLCGIQKVGLEDGHITLFDEVEFGLEPHRITRLIKHVREDQRGQYFLTTHSPIVLKELTVKELYIVHNKAGVVQIIPAADESLKEHEVQGKIRLSAEAFLAKKVVVCEGATEVGFLRGFDDYQLDDGKDSLSYHGVELLDAKGGSKVKALAKAFKSLCYDVSVLADADAADQFSPADEAELIKLGIPVVVWDDKLSLEERAIRDLPWNTIQASLKLAQNEFAHPVRDQVLARLAVKVELDKDTDKWVDSENLRNAIGIAAKKSEWFKSISKGDLWFKAITPAYKAPEFAKKDLAIKLNKFWAWVEHV</sequence>
<proteinExistence type="predicted"/>
<dbReference type="GO" id="GO:0016887">
    <property type="term" value="F:ATP hydrolysis activity"/>
    <property type="evidence" value="ECO:0007669"/>
    <property type="project" value="InterPro"/>
</dbReference>
<comment type="caution">
    <text evidence="4">The sequence shown here is derived from an EMBL/GenBank/DDBJ whole genome shotgun (WGS) entry which is preliminary data.</text>
</comment>
<evidence type="ECO:0000259" key="1">
    <source>
        <dbReference type="Pfam" id="PF13175"/>
    </source>
</evidence>
<dbReference type="Gene3D" id="3.40.50.300">
    <property type="entry name" value="P-loop containing nucleotide triphosphate hydrolases"/>
    <property type="match status" value="1"/>
</dbReference>
<evidence type="ECO:0000313" key="4">
    <source>
        <dbReference type="EMBL" id="RQT36158.1"/>
    </source>
</evidence>
<gene>
    <name evidence="4" type="ORF">DF037_03845</name>
</gene>
<dbReference type="Pfam" id="PF13175">
    <property type="entry name" value="AAA_15"/>
    <property type="match status" value="1"/>
</dbReference>
<dbReference type="RefSeq" id="WP_124616221.1">
    <property type="nucleotide sequence ID" value="NZ_JAPQZI010000030.1"/>
</dbReference>
<dbReference type="InterPro" id="IPR003959">
    <property type="entry name" value="ATPase_AAA_core"/>
</dbReference>
<name>A0A3N8RK12_9BURK</name>
<evidence type="ECO:0000259" key="3">
    <source>
        <dbReference type="Pfam" id="PF20469"/>
    </source>
</evidence>
<dbReference type="InterPro" id="IPR034139">
    <property type="entry name" value="TOPRIM_OLD"/>
</dbReference>
<reference evidence="4 5" key="1">
    <citation type="submission" date="2018-08" db="EMBL/GenBank/DDBJ databases">
        <title>Comparative analysis of Burkholderia isolates from Puerto Rico.</title>
        <authorList>
            <person name="Hall C."/>
            <person name="Sahl J."/>
            <person name="Wagner D."/>
        </authorList>
    </citation>
    <scope>NUCLEOTIDE SEQUENCE [LARGE SCALE GENOMIC DNA]</scope>
    <source>
        <strain evidence="4 5">Bp9001</strain>
    </source>
</reference>
<evidence type="ECO:0008006" key="6">
    <source>
        <dbReference type="Google" id="ProtNLM"/>
    </source>
</evidence>
<dbReference type="Pfam" id="PF13304">
    <property type="entry name" value="AAA_21"/>
    <property type="match status" value="1"/>
</dbReference>
<dbReference type="Proteomes" id="UP000269271">
    <property type="component" value="Unassembled WGS sequence"/>
</dbReference>
<dbReference type="PANTHER" id="PTHR43581">
    <property type="entry name" value="ATP/GTP PHOSPHATASE"/>
    <property type="match status" value="1"/>
</dbReference>
<feature type="domain" description="ATPase AAA-type core" evidence="2">
    <location>
        <begin position="221"/>
        <end position="318"/>
    </location>
</feature>
<dbReference type="Pfam" id="PF20469">
    <property type="entry name" value="OLD-like_TOPRIM"/>
    <property type="match status" value="1"/>
</dbReference>
<evidence type="ECO:0000259" key="2">
    <source>
        <dbReference type="Pfam" id="PF13304"/>
    </source>
</evidence>
<feature type="domain" description="OLD protein-like TOPRIM" evidence="3">
    <location>
        <begin position="362"/>
        <end position="431"/>
    </location>
</feature>
<accession>A0A3N8RK12</accession>
<dbReference type="EMBL" id="QTQX01000002">
    <property type="protein sequence ID" value="RQT36158.1"/>
    <property type="molecule type" value="Genomic_DNA"/>
</dbReference>
<dbReference type="InterPro" id="IPR051396">
    <property type="entry name" value="Bact_Antivir_Def_Nuclease"/>
</dbReference>
<dbReference type="AlphaFoldDB" id="A0A3N8RK12"/>
<organism evidence="4 5">
    <name type="scientific">Burkholderia contaminans</name>
    <dbReference type="NCBI Taxonomy" id="488447"/>
    <lineage>
        <taxon>Bacteria</taxon>
        <taxon>Pseudomonadati</taxon>
        <taxon>Pseudomonadota</taxon>
        <taxon>Betaproteobacteria</taxon>
        <taxon>Burkholderiales</taxon>
        <taxon>Burkholderiaceae</taxon>
        <taxon>Burkholderia</taxon>
        <taxon>Burkholderia cepacia complex</taxon>
    </lineage>
</organism>